<sequence length="142" mass="16709">MELHEKESGNVKASEQNKELLLNSLIKITNVEFNNLCENSYKSQSKLLKKAYNRTNSLRKIENLKMKYELFVPHEEYTTTIIPFLYKKVKTNPSVNLYRQASKFLEAYGCVKEAINDRLSTVEVEACFKLYTFEYFSKNTIR</sequence>
<evidence type="ECO:0000313" key="2">
    <source>
        <dbReference type="Proteomes" id="UP000463077"/>
    </source>
</evidence>
<gene>
    <name evidence="1" type="ORF">GAY54_08200</name>
</gene>
<reference evidence="1 2" key="1">
    <citation type="journal article" date="2019" name="Int. J. Infect. Dis.">
        <title>Characterization of a community-acquired methicillin-resistant sequence type 338 Staphylococcus aureus strain containing a staphylococcal cassette chromosome mec type VT.</title>
        <authorList>
            <person name="Chen Y."/>
            <person name="Hong J."/>
            <person name="Chen Y."/>
            <person name="Wang H."/>
            <person name="Yu Y."/>
            <person name="Qu T."/>
        </authorList>
    </citation>
    <scope>NUCLEOTIDE SEQUENCE [LARGE SCALE GENOMIC DNA]</scope>
    <source>
        <strain evidence="1 2">LJ05</strain>
    </source>
</reference>
<dbReference type="Proteomes" id="UP000463077">
    <property type="component" value="Unassembled WGS sequence"/>
</dbReference>
<dbReference type="RefSeq" id="WP_155560045.1">
    <property type="nucleotide sequence ID" value="NZ_JABMKL010000023.1"/>
</dbReference>
<protein>
    <submittedName>
        <fullName evidence="1">Uncharacterized protein</fullName>
    </submittedName>
</protein>
<accession>A0AB73JGX7</accession>
<dbReference type="AlphaFoldDB" id="A0AB73JGX7"/>
<dbReference type="EMBL" id="WFHO01000014">
    <property type="protein sequence ID" value="MUG52534.1"/>
    <property type="molecule type" value="Genomic_DNA"/>
</dbReference>
<organism evidence="1 2">
    <name type="scientific">Staphylococcus aureus</name>
    <dbReference type="NCBI Taxonomy" id="1280"/>
    <lineage>
        <taxon>Bacteria</taxon>
        <taxon>Bacillati</taxon>
        <taxon>Bacillota</taxon>
        <taxon>Bacilli</taxon>
        <taxon>Bacillales</taxon>
        <taxon>Staphylococcaceae</taxon>
        <taxon>Staphylococcus</taxon>
    </lineage>
</organism>
<proteinExistence type="predicted"/>
<evidence type="ECO:0000313" key="1">
    <source>
        <dbReference type="EMBL" id="MUG52534.1"/>
    </source>
</evidence>
<name>A0AB73JGX7_STAAU</name>
<comment type="caution">
    <text evidence="1">The sequence shown here is derived from an EMBL/GenBank/DDBJ whole genome shotgun (WGS) entry which is preliminary data.</text>
</comment>